<feature type="binding site" evidence="13">
    <location>
        <position position="304"/>
    </location>
    <ligand>
        <name>S-adenosyl-L-methionine</name>
        <dbReference type="ChEBI" id="CHEBI:59789"/>
    </ligand>
</feature>
<evidence type="ECO:0000256" key="6">
    <source>
        <dbReference type="ARBA" id="ARBA00022603"/>
    </source>
</evidence>
<dbReference type="Gene3D" id="1.10.287.730">
    <property type="entry name" value="Helix hairpin bin"/>
    <property type="match status" value="1"/>
</dbReference>
<dbReference type="Proteomes" id="UP000254771">
    <property type="component" value="Unassembled WGS sequence"/>
</dbReference>
<dbReference type="AlphaFoldDB" id="A0A370DEN8"/>
<dbReference type="InterPro" id="IPR035926">
    <property type="entry name" value="NusB-like_sf"/>
</dbReference>
<dbReference type="GO" id="GO:0006355">
    <property type="term" value="P:regulation of DNA-templated transcription"/>
    <property type="evidence" value="ECO:0007669"/>
    <property type="project" value="InterPro"/>
</dbReference>
<dbReference type="SUPFAM" id="SSF48013">
    <property type="entry name" value="NusB-like"/>
    <property type="match status" value="1"/>
</dbReference>
<dbReference type="PANTHER" id="PTHR22807">
    <property type="entry name" value="NOP2 YEAST -RELATED NOL1/NOP2/FMU SUN DOMAIN-CONTAINING"/>
    <property type="match status" value="1"/>
</dbReference>
<comment type="catalytic activity">
    <reaction evidence="12">
        <text>cytidine(967) in 16S rRNA + S-adenosyl-L-methionine = 5-methylcytidine(967) in 16S rRNA + S-adenosyl-L-homocysteine + H(+)</text>
        <dbReference type="Rhea" id="RHEA:42748"/>
        <dbReference type="Rhea" id="RHEA-COMP:10219"/>
        <dbReference type="Rhea" id="RHEA-COMP:10220"/>
        <dbReference type="ChEBI" id="CHEBI:15378"/>
        <dbReference type="ChEBI" id="CHEBI:57856"/>
        <dbReference type="ChEBI" id="CHEBI:59789"/>
        <dbReference type="ChEBI" id="CHEBI:74483"/>
        <dbReference type="ChEBI" id="CHEBI:82748"/>
        <dbReference type="EC" id="2.1.1.176"/>
    </reaction>
</comment>
<dbReference type="InterPro" id="IPR006027">
    <property type="entry name" value="NusB_RsmB_TIM44"/>
</dbReference>
<dbReference type="InterPro" id="IPR054728">
    <property type="entry name" value="RsmB-like_ferredoxin"/>
</dbReference>
<dbReference type="FunFam" id="3.40.50.150:FF:000022">
    <property type="entry name" value="Ribosomal RNA small subunit methyltransferase B"/>
    <property type="match status" value="1"/>
</dbReference>
<dbReference type="Pfam" id="PF01189">
    <property type="entry name" value="Methyltr_RsmB-F"/>
    <property type="match status" value="1"/>
</dbReference>
<dbReference type="GO" id="GO:0005737">
    <property type="term" value="C:cytoplasm"/>
    <property type="evidence" value="ECO:0007669"/>
    <property type="project" value="UniProtKB-SubCell"/>
</dbReference>
<evidence type="ECO:0000256" key="4">
    <source>
        <dbReference type="ARBA" id="ARBA00022490"/>
    </source>
</evidence>
<evidence type="ECO:0000256" key="12">
    <source>
        <dbReference type="ARBA" id="ARBA00047283"/>
    </source>
</evidence>
<dbReference type="Gene3D" id="3.30.70.1170">
    <property type="entry name" value="Sun protein, domain 3"/>
    <property type="match status" value="1"/>
</dbReference>
<accession>A0A370DEN8</accession>
<dbReference type="GO" id="GO:0008649">
    <property type="term" value="F:rRNA methyltransferase activity"/>
    <property type="evidence" value="ECO:0007669"/>
    <property type="project" value="InterPro"/>
</dbReference>
<dbReference type="Gene3D" id="3.40.50.150">
    <property type="entry name" value="Vaccinia Virus protein VP39"/>
    <property type="match status" value="1"/>
</dbReference>
<feature type="binding site" evidence="13">
    <location>
        <position position="323"/>
    </location>
    <ligand>
        <name>S-adenosyl-L-methionine</name>
        <dbReference type="ChEBI" id="CHEBI:59789"/>
    </ligand>
</feature>
<evidence type="ECO:0000256" key="13">
    <source>
        <dbReference type="PROSITE-ProRule" id="PRU01023"/>
    </source>
</evidence>
<evidence type="ECO:0000256" key="1">
    <source>
        <dbReference type="ARBA" id="ARBA00002724"/>
    </source>
</evidence>
<protein>
    <recommendedName>
        <fullName evidence="3">16S rRNA (cytosine(967)-C(5))-methyltransferase</fullName>
        <ecNumber evidence="3">2.1.1.176</ecNumber>
    </recommendedName>
    <alternativeName>
        <fullName evidence="10">16S rRNA m5C967 methyltransferase</fullName>
    </alternativeName>
    <alternativeName>
        <fullName evidence="11">rRNA (cytosine-C(5)-)-methyltransferase RsmB</fullName>
    </alternativeName>
</protein>
<evidence type="ECO:0000256" key="5">
    <source>
        <dbReference type="ARBA" id="ARBA00022552"/>
    </source>
</evidence>
<evidence type="ECO:0000256" key="10">
    <source>
        <dbReference type="ARBA" id="ARBA00030399"/>
    </source>
</evidence>
<comment type="subcellular location">
    <subcellularLocation>
        <location evidence="2">Cytoplasm</location>
    </subcellularLocation>
</comment>
<dbReference type="InterPro" id="IPR023267">
    <property type="entry name" value="RCMT"/>
</dbReference>
<keyword evidence="4" id="KW-0963">Cytoplasm</keyword>
<dbReference type="Gene3D" id="1.10.940.10">
    <property type="entry name" value="NusB-like"/>
    <property type="match status" value="1"/>
</dbReference>
<evidence type="ECO:0000256" key="2">
    <source>
        <dbReference type="ARBA" id="ARBA00004496"/>
    </source>
</evidence>
<sequence length="436" mass="47887">MAKKHDSRAVAARILKEVLGGHSLSEASARLLPQLEDPKDRGLAQELCYGVMRWHPQLEALTRQLLKKPLKPKDLDIQALLFIGLYQLLYLRVADHAAVHESAGAAERLGKRWAVGLVNGVLRAFQRQQEALLAKVDADPAVRYRMPAWLLQRIQQHWPQNWQETVEALNSRPPMSLRVNQQLGSRDDYLQKLAENGIGAQIIEATRSGIVLDQPLDVGSLPGFDDGLVSVQDGGAQLAAELLDPKPGELVLDACAAPGGKSGHLLELAQGLQLTALDVDGRRLLRVQENLERLGFSATLDEGDAAAPSGDWSAQAYDRILLDVPCSSTGVIRRHPDIKFLRREEDIAPLVELQRSILTAIWPLLKPGGRLLYATCSILPEENEQQVAAFLAAEESARECGIDAPWGEACALGRQIRPGDASMDGFYYACLEKRAK</sequence>
<evidence type="ECO:0000256" key="11">
    <source>
        <dbReference type="ARBA" id="ARBA00031088"/>
    </source>
</evidence>
<comment type="function">
    <text evidence="1">Specifically methylates the cytosine at position 967 (m5C967) of 16S rRNA.</text>
</comment>
<reference evidence="15 16" key="1">
    <citation type="journal article" date="2018" name="ISME J.">
        <title>Endosymbiont genomes yield clues of tubeworm success.</title>
        <authorList>
            <person name="Li Y."/>
            <person name="Liles M.R."/>
            <person name="Halanych K.M."/>
        </authorList>
    </citation>
    <scope>NUCLEOTIDE SEQUENCE [LARGE SCALE GENOMIC DNA]</scope>
    <source>
        <strain evidence="15">A1462</strain>
    </source>
</reference>
<feature type="active site" description="Nucleophile" evidence="13">
    <location>
        <position position="376"/>
    </location>
</feature>
<dbReference type="GO" id="GO:0003723">
    <property type="term" value="F:RNA binding"/>
    <property type="evidence" value="ECO:0007669"/>
    <property type="project" value="UniProtKB-UniRule"/>
</dbReference>
<dbReference type="NCBIfam" id="TIGR00563">
    <property type="entry name" value="rsmB"/>
    <property type="match status" value="1"/>
</dbReference>
<proteinExistence type="inferred from homology"/>
<evidence type="ECO:0000313" key="15">
    <source>
        <dbReference type="EMBL" id="RDH83313.1"/>
    </source>
</evidence>
<evidence type="ECO:0000256" key="3">
    <source>
        <dbReference type="ARBA" id="ARBA00012140"/>
    </source>
</evidence>
<dbReference type="PRINTS" id="PR02008">
    <property type="entry name" value="RCMTFAMILY"/>
</dbReference>
<keyword evidence="8 13" id="KW-0949">S-adenosyl-L-methionine</keyword>
<evidence type="ECO:0000256" key="8">
    <source>
        <dbReference type="ARBA" id="ARBA00022691"/>
    </source>
</evidence>
<dbReference type="CDD" id="cd02440">
    <property type="entry name" value="AdoMet_MTases"/>
    <property type="match status" value="1"/>
</dbReference>
<comment type="similarity">
    <text evidence="13">Belongs to the class I-like SAM-binding methyltransferase superfamily. RsmB/NOP family.</text>
</comment>
<dbReference type="Pfam" id="PF22458">
    <property type="entry name" value="RsmF-B_ferredox"/>
    <property type="match status" value="1"/>
</dbReference>
<comment type="caution">
    <text evidence="15">The sequence shown here is derived from an EMBL/GenBank/DDBJ whole genome shotgun (WGS) entry which is preliminary data.</text>
</comment>
<dbReference type="Pfam" id="PF01029">
    <property type="entry name" value="NusB"/>
    <property type="match status" value="1"/>
</dbReference>
<evidence type="ECO:0000259" key="14">
    <source>
        <dbReference type="PROSITE" id="PS51686"/>
    </source>
</evidence>
<keyword evidence="16" id="KW-1185">Reference proteome</keyword>
<dbReference type="InterPro" id="IPR049560">
    <property type="entry name" value="MeTrfase_RsmB-F_NOP2_cat"/>
</dbReference>
<evidence type="ECO:0000256" key="9">
    <source>
        <dbReference type="ARBA" id="ARBA00022884"/>
    </source>
</evidence>
<keyword evidence="5" id="KW-0698">rRNA processing</keyword>
<dbReference type="InterPro" id="IPR029063">
    <property type="entry name" value="SAM-dependent_MTases_sf"/>
</dbReference>
<dbReference type="NCBIfam" id="NF008149">
    <property type="entry name" value="PRK10901.1"/>
    <property type="match status" value="1"/>
</dbReference>
<keyword evidence="9 13" id="KW-0694">RNA-binding</keyword>
<evidence type="ECO:0000256" key="7">
    <source>
        <dbReference type="ARBA" id="ARBA00022679"/>
    </source>
</evidence>
<dbReference type="InterPro" id="IPR004573">
    <property type="entry name" value="rRNA_ssu_MeTfrase_B"/>
</dbReference>
<keyword evidence="6 13" id="KW-0489">Methyltransferase</keyword>
<dbReference type="EC" id="2.1.1.176" evidence="3"/>
<feature type="binding site" evidence="13">
    <location>
        <position position="278"/>
    </location>
    <ligand>
        <name>S-adenosyl-L-methionine</name>
        <dbReference type="ChEBI" id="CHEBI:59789"/>
    </ligand>
</feature>
<gene>
    <name evidence="15" type="ORF">DIZ78_15060</name>
</gene>
<feature type="binding site" evidence="13">
    <location>
        <begin position="255"/>
        <end position="261"/>
    </location>
    <ligand>
        <name>S-adenosyl-L-methionine</name>
        <dbReference type="ChEBI" id="CHEBI:59789"/>
    </ligand>
</feature>
<evidence type="ECO:0000313" key="16">
    <source>
        <dbReference type="Proteomes" id="UP000254771"/>
    </source>
</evidence>
<dbReference type="PROSITE" id="PS51686">
    <property type="entry name" value="SAM_MT_RSMB_NOP"/>
    <property type="match status" value="1"/>
</dbReference>
<keyword evidence="7 13" id="KW-0808">Transferase</keyword>
<dbReference type="PANTHER" id="PTHR22807:SF61">
    <property type="entry name" value="NOL1_NOP2_SUN FAMILY PROTEIN _ ANTITERMINATION NUSB DOMAIN-CONTAINING PROTEIN"/>
    <property type="match status" value="1"/>
</dbReference>
<name>A0A370DEN8_9GAMM</name>
<organism evidence="15 16">
    <name type="scientific">endosymbiont of Escarpia spicata</name>
    <dbReference type="NCBI Taxonomy" id="2200908"/>
    <lineage>
        <taxon>Bacteria</taxon>
        <taxon>Pseudomonadati</taxon>
        <taxon>Pseudomonadota</taxon>
        <taxon>Gammaproteobacteria</taxon>
        <taxon>sulfur-oxidizing symbionts</taxon>
    </lineage>
</organism>
<dbReference type="SUPFAM" id="SSF53335">
    <property type="entry name" value="S-adenosyl-L-methionine-dependent methyltransferases"/>
    <property type="match status" value="1"/>
</dbReference>
<feature type="domain" description="SAM-dependent MTase RsmB/NOP-type" evidence="14">
    <location>
        <begin position="165"/>
        <end position="434"/>
    </location>
</feature>
<dbReference type="EMBL" id="QFXE01000020">
    <property type="protein sequence ID" value="RDH83313.1"/>
    <property type="molecule type" value="Genomic_DNA"/>
</dbReference>
<dbReference type="InterPro" id="IPR001678">
    <property type="entry name" value="MeTrfase_RsmB-F_NOP2_dom"/>
</dbReference>